<evidence type="ECO:0000313" key="1">
    <source>
        <dbReference type="EMBL" id="KAF2469992.1"/>
    </source>
</evidence>
<comment type="caution">
    <text evidence="1">The sequence shown here is derived from an EMBL/GenBank/DDBJ whole genome shotgun (WGS) entry which is preliminary data.</text>
</comment>
<gene>
    <name evidence="1" type="ORF">BDR25DRAFT_355716</name>
</gene>
<dbReference type="Proteomes" id="UP000799755">
    <property type="component" value="Unassembled WGS sequence"/>
</dbReference>
<accession>A0ACB6QUP2</accession>
<proteinExistence type="predicted"/>
<name>A0ACB6QUP2_9PLEO</name>
<protein>
    <submittedName>
        <fullName evidence="1">Uncharacterized protein</fullName>
    </submittedName>
</protein>
<keyword evidence="2" id="KW-1185">Reference proteome</keyword>
<reference evidence="1" key="1">
    <citation type="journal article" date="2020" name="Stud. Mycol.">
        <title>101 Dothideomycetes genomes: a test case for predicting lifestyles and emergence of pathogens.</title>
        <authorList>
            <person name="Haridas S."/>
            <person name="Albert R."/>
            <person name="Binder M."/>
            <person name="Bloem J."/>
            <person name="Labutti K."/>
            <person name="Salamov A."/>
            <person name="Andreopoulos B."/>
            <person name="Baker S."/>
            <person name="Barry K."/>
            <person name="Bills G."/>
            <person name="Bluhm B."/>
            <person name="Cannon C."/>
            <person name="Castanera R."/>
            <person name="Culley D."/>
            <person name="Daum C."/>
            <person name="Ezra D."/>
            <person name="Gonzalez J."/>
            <person name="Henrissat B."/>
            <person name="Kuo A."/>
            <person name="Liang C."/>
            <person name="Lipzen A."/>
            <person name="Lutzoni F."/>
            <person name="Magnuson J."/>
            <person name="Mondo S."/>
            <person name="Nolan M."/>
            <person name="Ohm R."/>
            <person name="Pangilinan J."/>
            <person name="Park H.-J."/>
            <person name="Ramirez L."/>
            <person name="Alfaro M."/>
            <person name="Sun H."/>
            <person name="Tritt A."/>
            <person name="Yoshinaga Y."/>
            <person name="Zwiers L.-H."/>
            <person name="Turgeon B."/>
            <person name="Goodwin S."/>
            <person name="Spatafora J."/>
            <person name="Crous P."/>
            <person name="Grigoriev I."/>
        </authorList>
    </citation>
    <scope>NUCLEOTIDE SEQUENCE</scope>
    <source>
        <strain evidence="1">ATCC 200398</strain>
    </source>
</reference>
<organism evidence="1 2">
    <name type="scientific">Lindgomyces ingoldianus</name>
    <dbReference type="NCBI Taxonomy" id="673940"/>
    <lineage>
        <taxon>Eukaryota</taxon>
        <taxon>Fungi</taxon>
        <taxon>Dikarya</taxon>
        <taxon>Ascomycota</taxon>
        <taxon>Pezizomycotina</taxon>
        <taxon>Dothideomycetes</taxon>
        <taxon>Pleosporomycetidae</taxon>
        <taxon>Pleosporales</taxon>
        <taxon>Lindgomycetaceae</taxon>
        <taxon>Lindgomyces</taxon>
    </lineage>
</organism>
<sequence>MVACDMWKMEANAGVLKSGFPELPRWGIDDVSLKRKSKPSHRSRLLYLRACKTGGTIKDLEPTPRELAWGRFSPAQKYSAQALLPLVDAPRWLLKWFRRIGRSSIDLGSSLSSHLTADSLILSKDSMFVSHLRYTFIFWVLLFLNGLPSIPLFPKASCPSRPIVLGQQGDRCVRSCLTLLLSGLDIGYREDVSGRSCGKMMTTALQPSPDAVFHLRVFLIKADWGIPFSLGEWLTRFWNCQRREPFRYELDATLNGRAPSGQKPSSTARSSNFAVFLDIQEVSLFHPGVFSATPCTCCLIHSQTLINTLVIFFSRVECRAVQERLPTFVQAGLSFQKLAGGDDFWRLDTIDEVMKTGRRQRHLVASSWLGWVEAQKFDLNFAESKREAARSGNEVVLRDAQEKSDDKTRRKSRSVSGFKVPKHLQIRKTLRPSKPPPMYAIGIELHPGKPAWLELSLKLGDSDTAASNLISLLHGNSPVTNRFELFVPHTRIRNPTFRIWKSKFTEGTRLSLLSPSGIAISVPLQDWGSLAKLLESEQQGLLFARLWLCDGGCARNMTQGFGRKRRSMKRKRTRSLTAIESWTGACSPICLRGSFQSGLCNHGSRLRKSLEVRKPREYGGVGIGRAITNRRNALRKKKIRILGTGKANDIHETASWAGCSWSQWAGSICTGM</sequence>
<evidence type="ECO:0000313" key="2">
    <source>
        <dbReference type="Proteomes" id="UP000799755"/>
    </source>
</evidence>
<dbReference type="EMBL" id="MU003509">
    <property type="protein sequence ID" value="KAF2469992.1"/>
    <property type="molecule type" value="Genomic_DNA"/>
</dbReference>